<sequence>MLRIAMIGIAGVLLALQVKALKPEYGIYLCLAVSLLVFLQMTDLLGMILAGLQTVQESLPLQAGYFKILLKIIGITYIAEFASDLCKDAGYATIAGQIQMFGKLSVLAAGIPVLTALLKTIRGFLS</sequence>
<dbReference type="InterPro" id="IPR025664">
    <property type="entry name" value="Spore_III_AC/AD"/>
</dbReference>
<comment type="caution">
    <text evidence="2">The sequence shown here is derived from an EMBL/GenBank/DDBJ whole genome shotgun (WGS) entry which is preliminary data.</text>
</comment>
<evidence type="ECO:0000256" key="1">
    <source>
        <dbReference type="SAM" id="Phobius"/>
    </source>
</evidence>
<keyword evidence="1" id="KW-0812">Transmembrane</keyword>
<evidence type="ECO:0000313" key="3">
    <source>
        <dbReference type="Proteomes" id="UP001470288"/>
    </source>
</evidence>
<proteinExistence type="predicted"/>
<accession>A0ABV1I1S5</accession>
<keyword evidence="1" id="KW-1133">Transmembrane helix</keyword>
<name>A0ABV1I1S5_9FIRM</name>
<dbReference type="Proteomes" id="UP001470288">
    <property type="component" value="Unassembled WGS sequence"/>
</dbReference>
<reference evidence="2 3" key="1">
    <citation type="submission" date="2024-03" db="EMBL/GenBank/DDBJ databases">
        <title>Human intestinal bacterial collection.</title>
        <authorList>
            <person name="Pauvert C."/>
            <person name="Hitch T.C.A."/>
            <person name="Clavel T."/>
        </authorList>
    </citation>
    <scope>NUCLEOTIDE SEQUENCE [LARGE SCALE GENOMIC DNA]</scope>
    <source>
        <strain evidence="2 3">CLA-AA-H78B</strain>
    </source>
</reference>
<dbReference type="RefSeq" id="WP_349144553.1">
    <property type="nucleotide sequence ID" value="NZ_JBBMFC010000016.1"/>
</dbReference>
<feature type="transmembrane region" description="Helical" evidence="1">
    <location>
        <begin position="30"/>
        <end position="52"/>
    </location>
</feature>
<protein>
    <submittedName>
        <fullName evidence="2">SpoIIIAC/SpoIIIAD family protein</fullName>
    </submittedName>
</protein>
<feature type="transmembrane region" description="Helical" evidence="1">
    <location>
        <begin position="94"/>
        <end position="118"/>
    </location>
</feature>
<dbReference type="Pfam" id="PF06686">
    <property type="entry name" value="SpoIIIAC"/>
    <property type="match status" value="2"/>
</dbReference>
<keyword evidence="1" id="KW-0472">Membrane</keyword>
<gene>
    <name evidence="2" type="ORF">WMO62_09860</name>
</gene>
<dbReference type="EMBL" id="JBBMFC010000016">
    <property type="protein sequence ID" value="MEQ2579132.1"/>
    <property type="molecule type" value="Genomic_DNA"/>
</dbReference>
<keyword evidence="3" id="KW-1185">Reference proteome</keyword>
<feature type="transmembrane region" description="Helical" evidence="1">
    <location>
        <begin position="64"/>
        <end position="82"/>
    </location>
</feature>
<organism evidence="2 3">
    <name type="scientific">Hominiventricola aquisgranensis</name>
    <dbReference type="NCBI Taxonomy" id="3133164"/>
    <lineage>
        <taxon>Bacteria</taxon>
        <taxon>Bacillati</taxon>
        <taxon>Bacillota</taxon>
        <taxon>Clostridia</taxon>
        <taxon>Lachnospirales</taxon>
        <taxon>Lachnospiraceae</taxon>
        <taxon>Hominiventricola</taxon>
    </lineage>
</organism>
<evidence type="ECO:0000313" key="2">
    <source>
        <dbReference type="EMBL" id="MEQ2579132.1"/>
    </source>
</evidence>